<organism evidence="1 2">
    <name type="scientific">Roseibium polysiphoniae</name>
    <dbReference type="NCBI Taxonomy" id="2571221"/>
    <lineage>
        <taxon>Bacteria</taxon>
        <taxon>Pseudomonadati</taxon>
        <taxon>Pseudomonadota</taxon>
        <taxon>Alphaproteobacteria</taxon>
        <taxon>Hyphomicrobiales</taxon>
        <taxon>Stappiaceae</taxon>
        <taxon>Roseibium</taxon>
    </lineage>
</organism>
<reference evidence="1 2" key="1">
    <citation type="submission" date="2020-09" db="EMBL/GenBank/DDBJ databases">
        <title>The genome sequence of type strain Labrenzia polysiphoniae KACC 19711.</title>
        <authorList>
            <person name="Liu Y."/>
        </authorList>
    </citation>
    <scope>NUCLEOTIDE SEQUENCE [LARGE SCALE GENOMIC DNA]</scope>
    <source>
        <strain evidence="1 2">KACC 19711</strain>
    </source>
</reference>
<dbReference type="Proteomes" id="UP000615687">
    <property type="component" value="Unassembled WGS sequence"/>
</dbReference>
<sequence>MLDLDFFPRKLFKSNLIFNYDYGFYHTNEGRKHLNCGFYYFKGDSLNHIWNKFNDNPSEFLECKSFEGSDQKVIRVLLADNAPEISNNQAIRSLNHLPRYRFVDREISAVSAHGAVNPYSFKSWRRYPLL</sequence>
<name>A0ABR9C627_9HYPH</name>
<accession>A0ABR9C627</accession>
<comment type="caution">
    <text evidence="1">The sequence shown here is derived from an EMBL/GenBank/DDBJ whole genome shotgun (WGS) entry which is preliminary data.</text>
</comment>
<protein>
    <submittedName>
        <fullName evidence="1">Uncharacterized protein</fullName>
    </submittedName>
</protein>
<dbReference type="EMBL" id="JACYXJ010000001">
    <property type="protein sequence ID" value="MBD8874954.1"/>
    <property type="molecule type" value="Genomic_DNA"/>
</dbReference>
<gene>
    <name evidence="1" type="ORF">IG617_01525</name>
</gene>
<evidence type="ECO:0000313" key="1">
    <source>
        <dbReference type="EMBL" id="MBD8874954.1"/>
    </source>
</evidence>
<keyword evidence="2" id="KW-1185">Reference proteome</keyword>
<evidence type="ECO:0000313" key="2">
    <source>
        <dbReference type="Proteomes" id="UP000615687"/>
    </source>
</evidence>
<proteinExistence type="predicted"/>